<feature type="transmembrane region" description="Helical" evidence="1">
    <location>
        <begin position="38"/>
        <end position="57"/>
    </location>
</feature>
<dbReference type="Gene3D" id="3.40.50.620">
    <property type="entry name" value="HUPs"/>
    <property type="match status" value="1"/>
</dbReference>
<dbReference type="NCBIfam" id="NF007794">
    <property type="entry name" value="PRK10494.1"/>
    <property type="match status" value="1"/>
</dbReference>
<feature type="domain" description="DUF218" evidence="2">
    <location>
        <begin position="80"/>
        <end position="242"/>
    </location>
</feature>
<dbReference type="PANTHER" id="PTHR30336">
    <property type="entry name" value="INNER MEMBRANE PROTEIN, PROBABLE PERMEASE"/>
    <property type="match status" value="1"/>
</dbReference>
<name>A0ABS2HHM4_9VIBR</name>
<dbReference type="EMBL" id="JAFEUM010000002">
    <property type="protein sequence ID" value="MBM7036171.1"/>
    <property type="molecule type" value="Genomic_DNA"/>
</dbReference>
<evidence type="ECO:0000259" key="2">
    <source>
        <dbReference type="Pfam" id="PF02698"/>
    </source>
</evidence>
<keyword evidence="1" id="KW-1133">Transmembrane helix</keyword>
<accession>A0ABS2HHM4</accession>
<protein>
    <submittedName>
        <fullName evidence="3">Envelope biogenesis factor ElyC</fullName>
    </submittedName>
</protein>
<keyword evidence="1" id="KW-0472">Membrane</keyword>
<comment type="caution">
    <text evidence="3">The sequence shown here is derived from an EMBL/GenBank/DDBJ whole genome shotgun (WGS) entry which is preliminary data.</text>
</comment>
<keyword evidence="4" id="KW-1185">Reference proteome</keyword>
<evidence type="ECO:0000313" key="4">
    <source>
        <dbReference type="Proteomes" id="UP000809621"/>
    </source>
</evidence>
<reference evidence="3 4" key="1">
    <citation type="submission" date="2021-02" db="EMBL/GenBank/DDBJ databases">
        <authorList>
            <person name="Park J.-S."/>
        </authorList>
    </citation>
    <scope>NUCLEOTIDE SEQUENCE [LARGE SCALE GENOMIC DNA]</scope>
    <source>
        <strain evidence="3 4">188UL20-2</strain>
    </source>
</reference>
<sequence>MFEAKKIISSLLMPLPALLILGFIGLALIMFTRRRRFGCMVIFTALAGLFSVSYYPVSSSLLMPMERQHTSFTGSADSIDYIMVLGHSHVVDNSISPVSELSRTALMRLAEGISIHRLYPGSKLILSGYSGGTDTSHARMMAKVAIALGVSKSDIVLLESAQDTAEEAQQAAGFVRQKSLVLVTSASHMQRSLIEFERVGLDPIPAPTNFMAQRDIEQPWSKYTPRASYLEQTELYWHEKLGQWWHWMKETVSNQ</sequence>
<dbReference type="PANTHER" id="PTHR30336:SF4">
    <property type="entry name" value="ENVELOPE BIOGENESIS FACTOR ELYC"/>
    <property type="match status" value="1"/>
</dbReference>
<dbReference type="CDD" id="cd06259">
    <property type="entry name" value="YdcF-like"/>
    <property type="match status" value="1"/>
</dbReference>
<proteinExistence type="predicted"/>
<dbReference type="RefSeq" id="WP_205157763.1">
    <property type="nucleotide sequence ID" value="NZ_JAFEUM010000002.1"/>
</dbReference>
<evidence type="ECO:0000313" key="3">
    <source>
        <dbReference type="EMBL" id="MBM7036171.1"/>
    </source>
</evidence>
<dbReference type="Pfam" id="PF02698">
    <property type="entry name" value="DUF218"/>
    <property type="match status" value="1"/>
</dbReference>
<dbReference type="Proteomes" id="UP000809621">
    <property type="component" value="Unassembled WGS sequence"/>
</dbReference>
<keyword evidence="1" id="KW-0812">Transmembrane</keyword>
<evidence type="ECO:0000256" key="1">
    <source>
        <dbReference type="SAM" id="Phobius"/>
    </source>
</evidence>
<dbReference type="InterPro" id="IPR051599">
    <property type="entry name" value="Cell_Envelope_Assoc"/>
</dbReference>
<gene>
    <name evidence="3" type="primary">elyC</name>
    <name evidence="3" type="ORF">JQC93_07075</name>
</gene>
<dbReference type="InterPro" id="IPR003848">
    <property type="entry name" value="DUF218"/>
</dbReference>
<organism evidence="3 4">
    <name type="scientific">Vibrio ulleungensis</name>
    <dbReference type="NCBI Taxonomy" id="2807619"/>
    <lineage>
        <taxon>Bacteria</taxon>
        <taxon>Pseudomonadati</taxon>
        <taxon>Pseudomonadota</taxon>
        <taxon>Gammaproteobacteria</taxon>
        <taxon>Vibrionales</taxon>
        <taxon>Vibrionaceae</taxon>
        <taxon>Vibrio</taxon>
    </lineage>
</organism>
<dbReference type="InterPro" id="IPR014729">
    <property type="entry name" value="Rossmann-like_a/b/a_fold"/>
</dbReference>
<feature type="transmembrane region" description="Helical" evidence="1">
    <location>
        <begin position="12"/>
        <end position="31"/>
    </location>
</feature>